<sequence length="70" mass="7119">MGLFASKPEDPTEWAGLPSEPVGPLNDTERLADPPVADGLLGETPAGTAWVTIPVVPTVSEDPAGDAPTP</sequence>
<evidence type="ECO:0000256" key="1">
    <source>
        <dbReference type="SAM" id="MobiDB-lite"/>
    </source>
</evidence>
<feature type="region of interest" description="Disordered" evidence="1">
    <location>
        <begin position="1"/>
        <end position="38"/>
    </location>
</feature>
<dbReference type="EMBL" id="VRSV01000001">
    <property type="protein sequence ID" value="TXK12405.1"/>
    <property type="molecule type" value="Genomic_DNA"/>
</dbReference>
<evidence type="ECO:0000313" key="2">
    <source>
        <dbReference type="EMBL" id="TXK12405.1"/>
    </source>
</evidence>
<evidence type="ECO:0000313" key="3">
    <source>
        <dbReference type="Proteomes" id="UP000321034"/>
    </source>
</evidence>
<name>A0A5C8I390_9MICO</name>
<protein>
    <submittedName>
        <fullName evidence="2">Uncharacterized protein</fullName>
    </submittedName>
</protein>
<dbReference type="Proteomes" id="UP000321034">
    <property type="component" value="Unassembled WGS sequence"/>
</dbReference>
<comment type="caution">
    <text evidence="2">The sequence shown here is derived from an EMBL/GenBank/DDBJ whole genome shotgun (WGS) entry which is preliminary data.</text>
</comment>
<organism evidence="2 3">
    <name type="scientific">Microbacterium hatanonis</name>
    <dbReference type="NCBI Taxonomy" id="404366"/>
    <lineage>
        <taxon>Bacteria</taxon>
        <taxon>Bacillati</taxon>
        <taxon>Actinomycetota</taxon>
        <taxon>Actinomycetes</taxon>
        <taxon>Micrococcales</taxon>
        <taxon>Microbacteriaceae</taxon>
        <taxon>Microbacterium</taxon>
    </lineage>
</organism>
<reference evidence="2 3" key="1">
    <citation type="submission" date="2019-08" db="EMBL/GenBank/DDBJ databases">
        <authorList>
            <person name="Dong K."/>
        </authorList>
    </citation>
    <scope>NUCLEOTIDE SEQUENCE [LARGE SCALE GENOMIC DNA]</scope>
    <source>
        <strain evidence="2 3">JCM14558</strain>
    </source>
</reference>
<keyword evidence="3" id="KW-1185">Reference proteome</keyword>
<dbReference type="OrthoDB" id="5082712at2"/>
<dbReference type="RefSeq" id="WP_147893134.1">
    <property type="nucleotide sequence ID" value="NZ_BAAANR010000001.1"/>
</dbReference>
<dbReference type="AlphaFoldDB" id="A0A5C8I390"/>
<gene>
    <name evidence="2" type="ORF">FVP77_02700</name>
</gene>
<proteinExistence type="predicted"/>
<accession>A0A5C8I390</accession>